<dbReference type="Proteomes" id="UP001596043">
    <property type="component" value="Unassembled WGS sequence"/>
</dbReference>
<dbReference type="Pfam" id="PF13568">
    <property type="entry name" value="OMP_b-brl_2"/>
    <property type="match status" value="1"/>
</dbReference>
<dbReference type="InterPro" id="IPR011250">
    <property type="entry name" value="OMP/PagP_B-barrel"/>
</dbReference>
<evidence type="ECO:0000313" key="4">
    <source>
        <dbReference type="Proteomes" id="UP001596043"/>
    </source>
</evidence>
<evidence type="ECO:0000256" key="1">
    <source>
        <dbReference type="SAM" id="SignalP"/>
    </source>
</evidence>
<keyword evidence="1" id="KW-0732">Signal</keyword>
<evidence type="ECO:0000313" key="3">
    <source>
        <dbReference type="EMBL" id="MFC4634331.1"/>
    </source>
</evidence>
<name>A0ABV9HVZ6_9FLAO</name>
<dbReference type="InterPro" id="IPR025665">
    <property type="entry name" value="Beta-barrel_OMP_2"/>
</dbReference>
<feature type="chain" id="PRO_5045298460" evidence="1">
    <location>
        <begin position="21"/>
        <end position="187"/>
    </location>
</feature>
<organism evidence="3 4">
    <name type="scientific">Dokdonia ponticola</name>
    <dbReference type="NCBI Taxonomy" id="2041041"/>
    <lineage>
        <taxon>Bacteria</taxon>
        <taxon>Pseudomonadati</taxon>
        <taxon>Bacteroidota</taxon>
        <taxon>Flavobacteriia</taxon>
        <taxon>Flavobacteriales</taxon>
        <taxon>Flavobacteriaceae</taxon>
        <taxon>Dokdonia</taxon>
    </lineage>
</organism>
<gene>
    <name evidence="3" type="ORF">ACFO3O_10465</name>
</gene>
<comment type="caution">
    <text evidence="3">The sequence shown here is derived from an EMBL/GenBank/DDBJ whole genome shotgun (WGS) entry which is preliminary data.</text>
</comment>
<evidence type="ECO:0000259" key="2">
    <source>
        <dbReference type="Pfam" id="PF13568"/>
    </source>
</evidence>
<keyword evidence="4" id="KW-1185">Reference proteome</keyword>
<accession>A0ABV9HVZ6</accession>
<feature type="domain" description="Outer membrane protein beta-barrel" evidence="2">
    <location>
        <begin position="19"/>
        <end position="168"/>
    </location>
</feature>
<dbReference type="SUPFAM" id="SSF56925">
    <property type="entry name" value="OMPA-like"/>
    <property type="match status" value="1"/>
</dbReference>
<protein>
    <submittedName>
        <fullName evidence="3">Porin family protein</fullName>
    </submittedName>
</protein>
<reference evidence="4" key="1">
    <citation type="journal article" date="2019" name="Int. J. Syst. Evol. Microbiol.">
        <title>The Global Catalogue of Microorganisms (GCM) 10K type strain sequencing project: providing services to taxonomists for standard genome sequencing and annotation.</title>
        <authorList>
            <consortium name="The Broad Institute Genomics Platform"/>
            <consortium name="The Broad Institute Genome Sequencing Center for Infectious Disease"/>
            <person name="Wu L."/>
            <person name="Ma J."/>
        </authorList>
    </citation>
    <scope>NUCLEOTIDE SEQUENCE [LARGE SCALE GENOMIC DNA]</scope>
    <source>
        <strain evidence="4">YJ-61-S</strain>
    </source>
</reference>
<proteinExistence type="predicted"/>
<sequence length="187" mass="19671">MKKIILLAATAFMITTGVNAQEVSFGAKAGANFASLSGDLGEDIDGRTSFNVGVVANIGISEKFSVQPEIVYSSQGGSSDVEGEDFTVKFDYINVPILADFKVGQGLSLQAGPQVGINITSELDADGGSVDIDDTETIDLSLAFGAQYKLDQGIFFQARYGLGLSDIISDIDGKNNVISLSVGYFFN</sequence>
<feature type="signal peptide" evidence="1">
    <location>
        <begin position="1"/>
        <end position="20"/>
    </location>
</feature>
<dbReference type="RefSeq" id="WP_379978554.1">
    <property type="nucleotide sequence ID" value="NZ_JBHSFV010000005.1"/>
</dbReference>
<dbReference type="EMBL" id="JBHSFV010000005">
    <property type="protein sequence ID" value="MFC4634331.1"/>
    <property type="molecule type" value="Genomic_DNA"/>
</dbReference>